<evidence type="ECO:0000313" key="2">
    <source>
        <dbReference type="Proteomes" id="UP001194468"/>
    </source>
</evidence>
<dbReference type="Gene3D" id="1.10.150.240">
    <property type="entry name" value="Putative phosphatase, domain 2"/>
    <property type="match status" value="1"/>
</dbReference>
<proteinExistence type="predicted"/>
<dbReference type="EMBL" id="WHUW01000020">
    <property type="protein sequence ID" value="KAF8436940.1"/>
    <property type="molecule type" value="Genomic_DNA"/>
</dbReference>
<accession>A0AAD4BQV8</accession>
<dbReference type="Pfam" id="PF00702">
    <property type="entry name" value="Hydrolase"/>
    <property type="match status" value="1"/>
</dbReference>
<dbReference type="InterPro" id="IPR023198">
    <property type="entry name" value="PGP-like_dom2"/>
</dbReference>
<dbReference type="AlphaFoldDB" id="A0AAD4BQV8"/>
<reference evidence="1" key="2">
    <citation type="journal article" date="2020" name="Nat. Commun.">
        <title>Large-scale genome sequencing of mycorrhizal fungi provides insights into the early evolution of symbiotic traits.</title>
        <authorList>
            <person name="Miyauchi S."/>
            <person name="Kiss E."/>
            <person name="Kuo A."/>
            <person name="Drula E."/>
            <person name="Kohler A."/>
            <person name="Sanchez-Garcia M."/>
            <person name="Morin E."/>
            <person name="Andreopoulos B."/>
            <person name="Barry K.W."/>
            <person name="Bonito G."/>
            <person name="Buee M."/>
            <person name="Carver A."/>
            <person name="Chen C."/>
            <person name="Cichocki N."/>
            <person name="Clum A."/>
            <person name="Culley D."/>
            <person name="Crous P.W."/>
            <person name="Fauchery L."/>
            <person name="Girlanda M."/>
            <person name="Hayes R.D."/>
            <person name="Keri Z."/>
            <person name="LaButti K."/>
            <person name="Lipzen A."/>
            <person name="Lombard V."/>
            <person name="Magnuson J."/>
            <person name="Maillard F."/>
            <person name="Murat C."/>
            <person name="Nolan M."/>
            <person name="Ohm R.A."/>
            <person name="Pangilinan J."/>
            <person name="Pereira M.F."/>
            <person name="Perotto S."/>
            <person name="Peter M."/>
            <person name="Pfister S."/>
            <person name="Riley R."/>
            <person name="Sitrit Y."/>
            <person name="Stielow J.B."/>
            <person name="Szollosi G."/>
            <person name="Zifcakova L."/>
            <person name="Stursova M."/>
            <person name="Spatafora J.W."/>
            <person name="Tedersoo L."/>
            <person name="Vaario L.M."/>
            <person name="Yamada A."/>
            <person name="Yan M."/>
            <person name="Wang P."/>
            <person name="Xu J."/>
            <person name="Bruns T."/>
            <person name="Baldrian P."/>
            <person name="Vilgalys R."/>
            <person name="Dunand C."/>
            <person name="Henrissat B."/>
            <person name="Grigoriev I.V."/>
            <person name="Hibbett D."/>
            <person name="Nagy L.G."/>
            <person name="Martin F.M."/>
        </authorList>
    </citation>
    <scope>NUCLEOTIDE SEQUENCE</scope>
    <source>
        <strain evidence="1">BED1</strain>
    </source>
</reference>
<gene>
    <name evidence="1" type="ORF">L210DRAFT_3548007</name>
</gene>
<dbReference type="InterPro" id="IPR036412">
    <property type="entry name" value="HAD-like_sf"/>
</dbReference>
<comment type="caution">
    <text evidence="1">The sequence shown here is derived from an EMBL/GenBank/DDBJ whole genome shotgun (WGS) entry which is preliminary data.</text>
</comment>
<sequence>MYLPHIKAVMFDIGGVVLQSPFTAIAEYETEKGLPPQYLNVSIASRGASGAWQRFERGELPLFDFYTAFGRDLSDTTNGNMWYTEYHKRKQTVCPELPRHLQIDGRDLFGRMMQSASSYDAHMLTAIRNLRAAGKWRILALTNNFGGYHDAGFLGWQDGPVPNHLRELFDFFYDSSAVGLRKPDSRFYLHACKDSGINPEQILFLDDIGTNLKTAKELGMTTIHVPNGGTLQAVKQLEEYLGIDLCTDTTERHRERTKL</sequence>
<dbReference type="GO" id="GO:0016791">
    <property type="term" value="F:phosphatase activity"/>
    <property type="evidence" value="ECO:0007669"/>
    <property type="project" value="UniProtKB-ARBA"/>
</dbReference>
<dbReference type="SFLD" id="SFLDG01129">
    <property type="entry name" value="C1.5:_HAD__Beta-PGM__Phosphata"/>
    <property type="match status" value="1"/>
</dbReference>
<dbReference type="InterPro" id="IPR023214">
    <property type="entry name" value="HAD_sf"/>
</dbReference>
<reference evidence="1" key="1">
    <citation type="submission" date="2019-10" db="EMBL/GenBank/DDBJ databases">
        <authorList>
            <consortium name="DOE Joint Genome Institute"/>
            <person name="Kuo A."/>
            <person name="Miyauchi S."/>
            <person name="Kiss E."/>
            <person name="Drula E."/>
            <person name="Kohler A."/>
            <person name="Sanchez-Garcia M."/>
            <person name="Andreopoulos B."/>
            <person name="Barry K.W."/>
            <person name="Bonito G."/>
            <person name="Buee M."/>
            <person name="Carver A."/>
            <person name="Chen C."/>
            <person name="Cichocki N."/>
            <person name="Clum A."/>
            <person name="Culley D."/>
            <person name="Crous P.W."/>
            <person name="Fauchery L."/>
            <person name="Girlanda M."/>
            <person name="Hayes R."/>
            <person name="Keri Z."/>
            <person name="LaButti K."/>
            <person name="Lipzen A."/>
            <person name="Lombard V."/>
            <person name="Magnuson J."/>
            <person name="Maillard F."/>
            <person name="Morin E."/>
            <person name="Murat C."/>
            <person name="Nolan M."/>
            <person name="Ohm R."/>
            <person name="Pangilinan J."/>
            <person name="Pereira M."/>
            <person name="Perotto S."/>
            <person name="Peter M."/>
            <person name="Riley R."/>
            <person name="Sitrit Y."/>
            <person name="Stielow B."/>
            <person name="Szollosi G."/>
            <person name="Zifcakova L."/>
            <person name="Stursova M."/>
            <person name="Spatafora J.W."/>
            <person name="Tedersoo L."/>
            <person name="Vaario L.-M."/>
            <person name="Yamada A."/>
            <person name="Yan M."/>
            <person name="Wang P."/>
            <person name="Xu J."/>
            <person name="Bruns T."/>
            <person name="Baldrian P."/>
            <person name="Vilgalys R."/>
            <person name="Henrissat B."/>
            <person name="Grigoriev I.V."/>
            <person name="Hibbett D."/>
            <person name="Nagy L.G."/>
            <person name="Martin F.M."/>
        </authorList>
    </citation>
    <scope>NUCLEOTIDE SEQUENCE</scope>
    <source>
        <strain evidence="1">BED1</strain>
    </source>
</reference>
<dbReference type="PRINTS" id="PR00413">
    <property type="entry name" value="HADHALOGNASE"/>
</dbReference>
<dbReference type="InterPro" id="IPR052898">
    <property type="entry name" value="ACAD10-like"/>
</dbReference>
<dbReference type="CDD" id="cd02603">
    <property type="entry name" value="HAD_sEH-N_like"/>
    <property type="match status" value="1"/>
</dbReference>
<evidence type="ECO:0000313" key="1">
    <source>
        <dbReference type="EMBL" id="KAF8436940.1"/>
    </source>
</evidence>
<dbReference type="SUPFAM" id="SSF56784">
    <property type="entry name" value="HAD-like"/>
    <property type="match status" value="1"/>
</dbReference>
<dbReference type="NCBIfam" id="TIGR01509">
    <property type="entry name" value="HAD-SF-IA-v3"/>
    <property type="match status" value="1"/>
</dbReference>
<dbReference type="SFLD" id="SFLDS00003">
    <property type="entry name" value="Haloacid_Dehalogenase"/>
    <property type="match status" value="1"/>
</dbReference>
<dbReference type="Gene3D" id="3.40.50.1000">
    <property type="entry name" value="HAD superfamily/HAD-like"/>
    <property type="match status" value="1"/>
</dbReference>
<dbReference type="PANTHER" id="PTHR47829:SF1">
    <property type="entry name" value="HAD FAMILY PHOSPHATASE"/>
    <property type="match status" value="1"/>
</dbReference>
<dbReference type="InterPro" id="IPR006439">
    <property type="entry name" value="HAD-SF_hydro_IA"/>
</dbReference>
<protein>
    <submittedName>
        <fullName evidence="1">HAD-like protein</fullName>
    </submittedName>
</protein>
<name>A0AAD4BQV8_BOLED</name>
<keyword evidence="2" id="KW-1185">Reference proteome</keyword>
<dbReference type="Proteomes" id="UP001194468">
    <property type="component" value="Unassembled WGS sequence"/>
</dbReference>
<dbReference type="PANTHER" id="PTHR47829">
    <property type="entry name" value="HYDROLASE, PUTATIVE (AFU_ORTHOLOGUE AFUA_1G12880)-RELATED"/>
    <property type="match status" value="1"/>
</dbReference>
<organism evidence="1 2">
    <name type="scientific">Boletus edulis BED1</name>
    <dbReference type="NCBI Taxonomy" id="1328754"/>
    <lineage>
        <taxon>Eukaryota</taxon>
        <taxon>Fungi</taxon>
        <taxon>Dikarya</taxon>
        <taxon>Basidiomycota</taxon>
        <taxon>Agaricomycotina</taxon>
        <taxon>Agaricomycetes</taxon>
        <taxon>Agaricomycetidae</taxon>
        <taxon>Boletales</taxon>
        <taxon>Boletineae</taxon>
        <taxon>Boletaceae</taxon>
        <taxon>Boletoideae</taxon>
        <taxon>Boletus</taxon>
    </lineage>
</organism>